<feature type="compositionally biased region" description="Polar residues" evidence="1">
    <location>
        <begin position="89"/>
        <end position="110"/>
    </location>
</feature>
<accession>A0A3N4HB88</accession>
<sequence length="206" mass="23368">MDDNEEDEEEAADKLKKNCTPQPQMIPQLMVVESHAKLTLLKGEIRDYIWVEHSISTGESLIHSPSLKETPASHTKIKYDRREQDDELGTSSGGAITMEPQNRPSTKSTVGNSDYGNSNDGNEHGEGERKCDDEEEPLIRVMFDGMKNIKLIPEAEKMAEDARLQAEAARIVEEQKVCRHEEQQRKEVEKFERMRAAEEELAAEEA</sequence>
<evidence type="ECO:0000313" key="2">
    <source>
        <dbReference type="EMBL" id="RPA71715.1"/>
    </source>
</evidence>
<feature type="region of interest" description="Disordered" evidence="1">
    <location>
        <begin position="62"/>
        <end position="137"/>
    </location>
</feature>
<organism evidence="2 3">
    <name type="scientific">Ascobolus immersus RN42</name>
    <dbReference type="NCBI Taxonomy" id="1160509"/>
    <lineage>
        <taxon>Eukaryota</taxon>
        <taxon>Fungi</taxon>
        <taxon>Dikarya</taxon>
        <taxon>Ascomycota</taxon>
        <taxon>Pezizomycotina</taxon>
        <taxon>Pezizomycetes</taxon>
        <taxon>Pezizales</taxon>
        <taxon>Ascobolaceae</taxon>
        <taxon>Ascobolus</taxon>
    </lineage>
</organism>
<gene>
    <name evidence="2" type="ORF">BJ508DRAFT_335774</name>
</gene>
<dbReference type="AlphaFoldDB" id="A0A3N4HB88"/>
<feature type="compositionally biased region" description="Acidic residues" evidence="1">
    <location>
        <begin position="1"/>
        <end position="11"/>
    </location>
</feature>
<evidence type="ECO:0000256" key="1">
    <source>
        <dbReference type="SAM" id="MobiDB-lite"/>
    </source>
</evidence>
<proteinExistence type="predicted"/>
<dbReference type="Proteomes" id="UP000275078">
    <property type="component" value="Unassembled WGS sequence"/>
</dbReference>
<feature type="region of interest" description="Disordered" evidence="1">
    <location>
        <begin position="1"/>
        <end position="21"/>
    </location>
</feature>
<keyword evidence="3" id="KW-1185">Reference proteome</keyword>
<protein>
    <submittedName>
        <fullName evidence="2">Uncharacterized protein</fullName>
    </submittedName>
</protein>
<reference evidence="2 3" key="1">
    <citation type="journal article" date="2018" name="Nat. Ecol. Evol.">
        <title>Pezizomycetes genomes reveal the molecular basis of ectomycorrhizal truffle lifestyle.</title>
        <authorList>
            <person name="Murat C."/>
            <person name="Payen T."/>
            <person name="Noel B."/>
            <person name="Kuo A."/>
            <person name="Morin E."/>
            <person name="Chen J."/>
            <person name="Kohler A."/>
            <person name="Krizsan K."/>
            <person name="Balestrini R."/>
            <person name="Da Silva C."/>
            <person name="Montanini B."/>
            <person name="Hainaut M."/>
            <person name="Levati E."/>
            <person name="Barry K.W."/>
            <person name="Belfiori B."/>
            <person name="Cichocki N."/>
            <person name="Clum A."/>
            <person name="Dockter R.B."/>
            <person name="Fauchery L."/>
            <person name="Guy J."/>
            <person name="Iotti M."/>
            <person name="Le Tacon F."/>
            <person name="Lindquist E.A."/>
            <person name="Lipzen A."/>
            <person name="Malagnac F."/>
            <person name="Mello A."/>
            <person name="Molinier V."/>
            <person name="Miyauchi S."/>
            <person name="Poulain J."/>
            <person name="Riccioni C."/>
            <person name="Rubini A."/>
            <person name="Sitrit Y."/>
            <person name="Splivallo R."/>
            <person name="Traeger S."/>
            <person name="Wang M."/>
            <person name="Zifcakova L."/>
            <person name="Wipf D."/>
            <person name="Zambonelli A."/>
            <person name="Paolocci F."/>
            <person name="Nowrousian M."/>
            <person name="Ottonello S."/>
            <person name="Baldrian P."/>
            <person name="Spatafora J.W."/>
            <person name="Henrissat B."/>
            <person name="Nagy L.G."/>
            <person name="Aury J.M."/>
            <person name="Wincker P."/>
            <person name="Grigoriev I.V."/>
            <person name="Bonfante P."/>
            <person name="Martin F.M."/>
        </authorList>
    </citation>
    <scope>NUCLEOTIDE SEQUENCE [LARGE SCALE GENOMIC DNA]</scope>
    <source>
        <strain evidence="2 3">RN42</strain>
    </source>
</reference>
<feature type="compositionally biased region" description="Basic and acidic residues" evidence="1">
    <location>
        <begin position="121"/>
        <end position="132"/>
    </location>
</feature>
<dbReference type="EMBL" id="ML119905">
    <property type="protein sequence ID" value="RPA71715.1"/>
    <property type="molecule type" value="Genomic_DNA"/>
</dbReference>
<feature type="compositionally biased region" description="Low complexity" evidence="1">
    <location>
        <begin position="111"/>
        <end position="120"/>
    </location>
</feature>
<evidence type="ECO:0000313" key="3">
    <source>
        <dbReference type="Proteomes" id="UP000275078"/>
    </source>
</evidence>
<name>A0A3N4HB88_ASCIM</name>